<accession>A0ABV2D1Q0</accession>
<dbReference type="Gene3D" id="1.10.530.10">
    <property type="match status" value="1"/>
</dbReference>
<dbReference type="PANTHER" id="PTHR37423">
    <property type="entry name" value="SOLUBLE LYTIC MUREIN TRANSGLYCOSYLASE-RELATED"/>
    <property type="match status" value="1"/>
</dbReference>
<comment type="similarity">
    <text evidence="1">Belongs to the transglycosylase Slt family.</text>
</comment>
<organism evidence="4 5">
    <name type="scientific">Novosphingobium kalidii</name>
    <dbReference type="NCBI Taxonomy" id="3230299"/>
    <lineage>
        <taxon>Bacteria</taxon>
        <taxon>Pseudomonadati</taxon>
        <taxon>Pseudomonadota</taxon>
        <taxon>Alphaproteobacteria</taxon>
        <taxon>Sphingomonadales</taxon>
        <taxon>Sphingomonadaceae</taxon>
        <taxon>Novosphingobium</taxon>
    </lineage>
</organism>
<dbReference type="RefSeq" id="WP_353984297.1">
    <property type="nucleotide sequence ID" value="NZ_JBEWLY010000014.1"/>
</dbReference>
<evidence type="ECO:0000313" key="4">
    <source>
        <dbReference type="EMBL" id="MET1755801.1"/>
    </source>
</evidence>
<dbReference type="EC" id="4.2.2.n1" evidence="4"/>
<comment type="caution">
    <text evidence="4">The sequence shown here is derived from an EMBL/GenBank/DDBJ whole genome shotgun (WGS) entry which is preliminary data.</text>
</comment>
<keyword evidence="4" id="KW-0456">Lyase</keyword>
<gene>
    <name evidence="4" type="ORF">ABVV53_10075</name>
</gene>
<reference evidence="4 5" key="1">
    <citation type="submission" date="2024-07" db="EMBL/GenBank/DDBJ databases">
        <title>Novosphingobium kalidii RD2P27.</title>
        <authorList>
            <person name="Sun J.-Q."/>
        </authorList>
    </citation>
    <scope>NUCLEOTIDE SEQUENCE [LARGE SCALE GENOMIC DNA]</scope>
    <source>
        <strain evidence="4 5">RD2P27</strain>
    </source>
</reference>
<dbReference type="InterPro" id="IPR023346">
    <property type="entry name" value="Lysozyme-like_dom_sf"/>
</dbReference>
<protein>
    <submittedName>
        <fullName evidence="4">Lytic transglycosylase domain-containing protein</fullName>
        <ecNumber evidence="4">4.2.2.n1</ecNumber>
    </submittedName>
</protein>
<feature type="domain" description="Transglycosylase SLT" evidence="3">
    <location>
        <begin position="78"/>
        <end position="178"/>
    </location>
</feature>
<keyword evidence="5" id="KW-1185">Reference proteome</keyword>
<dbReference type="GO" id="GO:0016829">
    <property type="term" value="F:lyase activity"/>
    <property type="evidence" value="ECO:0007669"/>
    <property type="project" value="UniProtKB-KW"/>
</dbReference>
<dbReference type="SUPFAM" id="SSF53955">
    <property type="entry name" value="Lysozyme-like"/>
    <property type="match status" value="1"/>
</dbReference>
<dbReference type="PANTHER" id="PTHR37423:SF2">
    <property type="entry name" value="MEMBRANE-BOUND LYTIC MUREIN TRANSGLYCOSYLASE C"/>
    <property type="match status" value="1"/>
</dbReference>
<evidence type="ECO:0000313" key="5">
    <source>
        <dbReference type="Proteomes" id="UP001548713"/>
    </source>
</evidence>
<evidence type="ECO:0000256" key="2">
    <source>
        <dbReference type="ARBA" id="ARBA00009387"/>
    </source>
</evidence>
<sequence>MRVGDLSTLGRFQSLSGCGAHLIVGGGAPVAAAAMPEGTAVVRIIGVQEQKTARKPVAKSRTHKVTLKRPPAFDREIRTVAARYKIDPLFLHAMVDTESGYKPEARSRVGALGLMQIMPATGAGLGVDRLALLSPAANLDAGARHLKQLQKRYGHKFDLILSAYNAGAGAVERYGNKVPPYAETQAYVVKVMNRYGALRTGFTRAKLLSSAR</sequence>
<evidence type="ECO:0000256" key="1">
    <source>
        <dbReference type="ARBA" id="ARBA00007734"/>
    </source>
</evidence>
<dbReference type="PROSITE" id="PS00922">
    <property type="entry name" value="TRANSGLYCOSYLASE"/>
    <property type="match status" value="1"/>
</dbReference>
<dbReference type="EMBL" id="JBEWLY010000014">
    <property type="protein sequence ID" value="MET1755801.1"/>
    <property type="molecule type" value="Genomic_DNA"/>
</dbReference>
<comment type="similarity">
    <text evidence="2">Belongs to the virb1 family.</text>
</comment>
<dbReference type="InterPro" id="IPR000189">
    <property type="entry name" value="Transglyc_AS"/>
</dbReference>
<evidence type="ECO:0000259" key="3">
    <source>
        <dbReference type="Pfam" id="PF01464"/>
    </source>
</evidence>
<proteinExistence type="inferred from homology"/>
<name>A0ABV2D1Q0_9SPHN</name>
<dbReference type="Proteomes" id="UP001548713">
    <property type="component" value="Unassembled WGS sequence"/>
</dbReference>
<dbReference type="CDD" id="cd00254">
    <property type="entry name" value="LT-like"/>
    <property type="match status" value="1"/>
</dbReference>
<dbReference type="Pfam" id="PF01464">
    <property type="entry name" value="SLT"/>
    <property type="match status" value="1"/>
</dbReference>
<dbReference type="InterPro" id="IPR008258">
    <property type="entry name" value="Transglycosylase_SLT_dom_1"/>
</dbReference>